<feature type="transmembrane region" description="Helical" evidence="1">
    <location>
        <begin position="93"/>
        <end position="118"/>
    </location>
</feature>
<evidence type="ECO:0000259" key="2">
    <source>
        <dbReference type="Pfam" id="PF14501"/>
    </source>
</evidence>
<dbReference type="RefSeq" id="WP_084124492.1">
    <property type="nucleotide sequence ID" value="NZ_FRAC01000022.1"/>
</dbReference>
<dbReference type="SUPFAM" id="SSF55874">
    <property type="entry name" value="ATPase domain of HSP90 chaperone/DNA topoisomerase II/histidine kinase"/>
    <property type="match status" value="1"/>
</dbReference>
<dbReference type="PANTHER" id="PTHR40448">
    <property type="entry name" value="TWO-COMPONENT SENSOR HISTIDINE KINASE"/>
    <property type="match status" value="1"/>
</dbReference>
<gene>
    <name evidence="3" type="ORF">SAMN02745136_03943</name>
</gene>
<accession>A0A1M6XEZ2</accession>
<keyword evidence="1" id="KW-0812">Transmembrane</keyword>
<dbReference type="GO" id="GO:0042802">
    <property type="term" value="F:identical protein binding"/>
    <property type="evidence" value="ECO:0007669"/>
    <property type="project" value="TreeGrafter"/>
</dbReference>
<reference evidence="3 4" key="1">
    <citation type="submission" date="2016-11" db="EMBL/GenBank/DDBJ databases">
        <authorList>
            <person name="Jaros S."/>
            <person name="Januszkiewicz K."/>
            <person name="Wedrychowicz H."/>
        </authorList>
    </citation>
    <scope>NUCLEOTIDE SEQUENCE [LARGE SCALE GENOMIC DNA]</scope>
    <source>
        <strain evidence="3 4">DSM 15929</strain>
    </source>
</reference>
<dbReference type="PANTHER" id="PTHR40448:SF1">
    <property type="entry name" value="TWO-COMPONENT SENSOR HISTIDINE KINASE"/>
    <property type="match status" value="1"/>
</dbReference>
<feature type="transmembrane region" description="Helical" evidence="1">
    <location>
        <begin position="196"/>
        <end position="216"/>
    </location>
</feature>
<evidence type="ECO:0000313" key="4">
    <source>
        <dbReference type="Proteomes" id="UP000184386"/>
    </source>
</evidence>
<dbReference type="AlphaFoldDB" id="A0A1M6XEZ2"/>
<evidence type="ECO:0000256" key="1">
    <source>
        <dbReference type="SAM" id="Phobius"/>
    </source>
</evidence>
<feature type="transmembrane region" description="Helical" evidence="1">
    <location>
        <begin position="38"/>
        <end position="58"/>
    </location>
</feature>
<keyword evidence="4" id="KW-1185">Reference proteome</keyword>
<dbReference type="InterPro" id="IPR036890">
    <property type="entry name" value="HATPase_C_sf"/>
</dbReference>
<dbReference type="STRING" id="1121322.SAMN02745136_03943"/>
<dbReference type="EMBL" id="FRAC01000022">
    <property type="protein sequence ID" value="SHL04501.1"/>
    <property type="molecule type" value="Genomic_DNA"/>
</dbReference>
<feature type="transmembrane region" description="Helical" evidence="1">
    <location>
        <begin position="130"/>
        <end position="148"/>
    </location>
</feature>
<dbReference type="InterPro" id="IPR032834">
    <property type="entry name" value="NatK-like_C"/>
</dbReference>
<dbReference type="Pfam" id="PF14501">
    <property type="entry name" value="HATPase_c_5"/>
    <property type="match status" value="1"/>
</dbReference>
<name>A0A1M6XEZ2_9FIRM</name>
<dbReference type="CDD" id="cd16935">
    <property type="entry name" value="HATPase_AgrC-ComD-like"/>
    <property type="match status" value="1"/>
</dbReference>
<proteinExistence type="predicted"/>
<organism evidence="3 4">
    <name type="scientific">Anaerocolumna jejuensis DSM 15929</name>
    <dbReference type="NCBI Taxonomy" id="1121322"/>
    <lineage>
        <taxon>Bacteria</taxon>
        <taxon>Bacillati</taxon>
        <taxon>Bacillota</taxon>
        <taxon>Clostridia</taxon>
        <taxon>Lachnospirales</taxon>
        <taxon>Lachnospiraceae</taxon>
        <taxon>Anaerocolumna</taxon>
    </lineage>
</organism>
<dbReference type="OrthoDB" id="9813149at2"/>
<feature type="transmembrane region" description="Helical" evidence="1">
    <location>
        <begin position="6"/>
        <end position="26"/>
    </location>
</feature>
<feature type="transmembrane region" description="Helical" evidence="1">
    <location>
        <begin position="169"/>
        <end position="190"/>
    </location>
</feature>
<keyword evidence="1" id="KW-1133">Transmembrane helix</keyword>
<evidence type="ECO:0000313" key="3">
    <source>
        <dbReference type="EMBL" id="SHL04501.1"/>
    </source>
</evidence>
<dbReference type="Proteomes" id="UP000184386">
    <property type="component" value="Unassembled WGS sequence"/>
</dbReference>
<protein>
    <submittedName>
        <fullName evidence="3">GHKL domain-containing protein</fullName>
    </submittedName>
</protein>
<feature type="domain" description="Sensor histidine kinase NatK-like C-terminal" evidence="2">
    <location>
        <begin position="334"/>
        <end position="434"/>
    </location>
</feature>
<keyword evidence="1" id="KW-0472">Membrane</keyword>
<feature type="transmembrane region" description="Helical" evidence="1">
    <location>
        <begin position="64"/>
        <end position="81"/>
    </location>
</feature>
<dbReference type="Gene3D" id="3.30.565.10">
    <property type="entry name" value="Histidine kinase-like ATPase, C-terminal domain"/>
    <property type="match status" value="1"/>
</dbReference>
<sequence>MDDYIIFLVGTVISCLINSIILFQFIEEKNERLYSNQLFYFLVKAGLYFLTICVNVVQQPVFNIISWIILFSFVNITLYGNGNRKTIHRIMEIPVLIAILTICETIGVFILKFVLWALKIHHIQSIMMESLEITFSKMVVLIFYYIIITKFRKDDSARLFTKTQFGVEFIIILFNIANLAVIISFITKITSQREHIFLLVNMAFMLFADLYFLFFARFAEKYNQLKVKFRLLEQQSLLQYEYYAEQEEKYNESVKILHDVNKHLKMIENMYQAKEDEIAITYAQEISQMLLPLALEDYTNNPILNVLLNDKKKIANFHNIRFGMEIGTIDLSFMEPIEVTTIFGNLLDNAIEACDKVSGDKYIEMKLDKYNDFMVINISNSSMPIGKWHLGKPVSGKGRHHGIGLLNVESIIKKYNGNMILEEANRKFSCKIIINQ</sequence>